<dbReference type="InterPro" id="IPR035810">
    <property type="entry name" value="PEBP_euk"/>
</dbReference>
<keyword evidence="3" id="KW-1185">Reference proteome</keyword>
<dbReference type="PANTHER" id="PTHR11362:SF82">
    <property type="entry name" value="PHOSPHATIDYLETHANOLAMINE-BINDING PROTEIN 4"/>
    <property type="match status" value="1"/>
</dbReference>
<proteinExistence type="inferred from homology"/>
<dbReference type="STRING" id="105984.A0A427XD56"/>
<dbReference type="Proteomes" id="UP000279236">
    <property type="component" value="Unassembled WGS sequence"/>
</dbReference>
<accession>A0A427XD56</accession>
<dbReference type="RefSeq" id="XP_028471905.1">
    <property type="nucleotide sequence ID" value="XM_028620863.1"/>
</dbReference>
<dbReference type="InterPro" id="IPR008914">
    <property type="entry name" value="PEBP"/>
</dbReference>
<dbReference type="PROSITE" id="PS01220">
    <property type="entry name" value="PBP"/>
    <property type="match status" value="1"/>
</dbReference>
<protein>
    <recommendedName>
        <fullName evidence="4">PEBP-like protein</fullName>
    </recommendedName>
</protein>
<evidence type="ECO:0000256" key="1">
    <source>
        <dbReference type="ARBA" id="ARBA00007091"/>
    </source>
</evidence>
<evidence type="ECO:0000313" key="2">
    <source>
        <dbReference type="EMBL" id="RSH76758.1"/>
    </source>
</evidence>
<dbReference type="CDD" id="cd00866">
    <property type="entry name" value="PEBP_euk"/>
    <property type="match status" value="1"/>
</dbReference>
<dbReference type="PANTHER" id="PTHR11362">
    <property type="entry name" value="PHOSPHATIDYLETHANOLAMINE-BINDING PROTEIN"/>
    <property type="match status" value="1"/>
</dbReference>
<dbReference type="GeneID" id="39589879"/>
<organism evidence="2 3">
    <name type="scientific">Apiotrichum porosum</name>
    <dbReference type="NCBI Taxonomy" id="105984"/>
    <lineage>
        <taxon>Eukaryota</taxon>
        <taxon>Fungi</taxon>
        <taxon>Dikarya</taxon>
        <taxon>Basidiomycota</taxon>
        <taxon>Agaricomycotina</taxon>
        <taxon>Tremellomycetes</taxon>
        <taxon>Trichosporonales</taxon>
        <taxon>Trichosporonaceae</taxon>
        <taxon>Apiotrichum</taxon>
    </lineage>
</organism>
<comment type="similarity">
    <text evidence="1">Belongs to the phosphatidylethanolamine-binding protein family.</text>
</comment>
<dbReference type="Gene3D" id="1.20.58.1180">
    <property type="match status" value="1"/>
</dbReference>
<dbReference type="InterPro" id="IPR036610">
    <property type="entry name" value="PEBP-like_sf"/>
</dbReference>
<reference evidence="2 3" key="1">
    <citation type="submission" date="2018-11" db="EMBL/GenBank/DDBJ databases">
        <title>Genome sequence of Apiotrichum porosum DSM 27194.</title>
        <authorList>
            <person name="Aliyu H."/>
            <person name="Gorte O."/>
            <person name="Ochsenreither K."/>
        </authorList>
    </citation>
    <scope>NUCLEOTIDE SEQUENCE [LARGE SCALE GENOMIC DNA]</scope>
    <source>
        <strain evidence="2 3">DSM 27194</strain>
    </source>
</reference>
<gene>
    <name evidence="2" type="ORF">EHS24_005336</name>
</gene>
<dbReference type="EMBL" id="RSCE01000021">
    <property type="protein sequence ID" value="RSH76758.1"/>
    <property type="molecule type" value="Genomic_DNA"/>
</dbReference>
<dbReference type="SUPFAM" id="SSF49777">
    <property type="entry name" value="PEBP-like"/>
    <property type="match status" value="1"/>
</dbReference>
<dbReference type="AlphaFoldDB" id="A0A427XD56"/>
<sequence length="385" mass="41759">MSARIVARRLAAPGPSRLVRYSSTASAAAPAAFEPALPAGAEPAYDLALEYLNQDNAVLQKRLETLRAKAAASPSDEIARRIARLEIDAFVNDPATRRLFRQTAGKGHMGRAVMRSLAERAWRKEGELDLVMERVMQLGVVPDLIPDHKPKAALRISTAESPVEAGTILSSSAFAAPPTTTVQLFEHPAEATAASPAPEAKFTLLVIDPDSPNHEALAFAQRVHYAKTDIPLSVLSGETNLFSAAGNEVLGYEAPAPARGSGKHRYVFLVVRQGETPVAATTRDNFDLRAFLTASNLTAEDVVAVTLFRSQWTEADNAHIDATYREHRGIAAPEYAKPPKELKYGYPLSAKQQKVNDIRDAAWDRVVSEIEASQQGQLPAEPQQQ</sequence>
<dbReference type="Gene3D" id="3.90.280.10">
    <property type="entry name" value="PEBP-like"/>
    <property type="match status" value="1"/>
</dbReference>
<evidence type="ECO:0000313" key="3">
    <source>
        <dbReference type="Proteomes" id="UP000279236"/>
    </source>
</evidence>
<dbReference type="Pfam" id="PF01161">
    <property type="entry name" value="PBP"/>
    <property type="match status" value="1"/>
</dbReference>
<dbReference type="InterPro" id="IPR001858">
    <property type="entry name" value="Phosphatidylethanolamine-bd_CS"/>
</dbReference>
<comment type="caution">
    <text evidence="2">The sequence shown here is derived from an EMBL/GenBank/DDBJ whole genome shotgun (WGS) entry which is preliminary data.</text>
</comment>
<dbReference type="OrthoDB" id="2153661at2759"/>
<name>A0A427XD56_9TREE</name>
<evidence type="ECO:0008006" key="4">
    <source>
        <dbReference type="Google" id="ProtNLM"/>
    </source>
</evidence>